<dbReference type="Pfam" id="PF12906">
    <property type="entry name" value="RINGv"/>
    <property type="match status" value="1"/>
</dbReference>
<keyword evidence="3" id="KW-0862">Zinc</keyword>
<dbReference type="PANTHER" id="PTHR46214:SF8">
    <property type="entry name" value="RING_FYVE_PHD ZINC FINGER SUPERFAMILY PROTEIN"/>
    <property type="match status" value="1"/>
</dbReference>
<evidence type="ECO:0000256" key="3">
    <source>
        <dbReference type="ARBA" id="ARBA00022833"/>
    </source>
</evidence>
<dbReference type="InterPro" id="IPR011016">
    <property type="entry name" value="Znf_RING-CH"/>
</dbReference>
<dbReference type="GO" id="GO:0008270">
    <property type="term" value="F:zinc ion binding"/>
    <property type="evidence" value="ECO:0007669"/>
    <property type="project" value="UniProtKB-KW"/>
</dbReference>
<dbReference type="OrthoDB" id="435038at2759"/>
<feature type="domain" description="RING-CH-type" evidence="5">
    <location>
        <begin position="101"/>
        <end position="165"/>
    </location>
</feature>
<evidence type="ECO:0000256" key="4">
    <source>
        <dbReference type="SAM" id="MobiDB-lite"/>
    </source>
</evidence>
<evidence type="ECO:0000259" key="5">
    <source>
        <dbReference type="PROSITE" id="PS51292"/>
    </source>
</evidence>
<feature type="compositionally biased region" description="Basic and acidic residues" evidence="4">
    <location>
        <begin position="51"/>
        <end position="61"/>
    </location>
</feature>
<evidence type="ECO:0000313" key="7">
    <source>
        <dbReference type="Proteomes" id="UP000325577"/>
    </source>
</evidence>
<protein>
    <recommendedName>
        <fullName evidence="5">RING-CH-type domain-containing protein</fullName>
    </recommendedName>
</protein>
<sequence length="221" mass="24193">MEPEIHDKIEGEDTENSTNPVGVIGIEVEHETIIAIKSEDTEIVSAEDGDLSPKTEILQRSEEEEEEEEEGKGKEPKLDTNDCVINVTPEPEPGSGSPGGESLREEKVCRICHLSSEMSESLELIQLGCCCKGELGVSHRQCAETWFKHRGNSIARKCKRHTGRVSPQPCSYEGEKRPAASIVVPTYIASALAATIGILVLDSFQIPALNQNCVFVCRMKS</sequence>
<organism evidence="6 7">
    <name type="scientific">Nyssa sinensis</name>
    <dbReference type="NCBI Taxonomy" id="561372"/>
    <lineage>
        <taxon>Eukaryota</taxon>
        <taxon>Viridiplantae</taxon>
        <taxon>Streptophyta</taxon>
        <taxon>Embryophyta</taxon>
        <taxon>Tracheophyta</taxon>
        <taxon>Spermatophyta</taxon>
        <taxon>Magnoliopsida</taxon>
        <taxon>eudicotyledons</taxon>
        <taxon>Gunneridae</taxon>
        <taxon>Pentapetalae</taxon>
        <taxon>asterids</taxon>
        <taxon>Cornales</taxon>
        <taxon>Nyssaceae</taxon>
        <taxon>Nyssa</taxon>
    </lineage>
</organism>
<dbReference type="SUPFAM" id="SSF57850">
    <property type="entry name" value="RING/U-box"/>
    <property type="match status" value="1"/>
</dbReference>
<feature type="compositionally biased region" description="Acidic residues" evidence="4">
    <location>
        <begin position="41"/>
        <end position="50"/>
    </location>
</feature>
<keyword evidence="7" id="KW-1185">Reference proteome</keyword>
<feature type="compositionally biased region" description="Basic and acidic residues" evidence="4">
    <location>
        <begin position="71"/>
        <end position="80"/>
    </location>
</feature>
<reference evidence="6 7" key="1">
    <citation type="submission" date="2019-09" db="EMBL/GenBank/DDBJ databases">
        <title>A chromosome-level genome assembly of the Chinese tupelo Nyssa sinensis.</title>
        <authorList>
            <person name="Yang X."/>
            <person name="Kang M."/>
            <person name="Yang Y."/>
            <person name="Xiong H."/>
            <person name="Wang M."/>
            <person name="Zhang Z."/>
            <person name="Wang Z."/>
            <person name="Wu H."/>
            <person name="Ma T."/>
            <person name="Liu J."/>
            <person name="Xi Z."/>
        </authorList>
    </citation>
    <scope>NUCLEOTIDE SEQUENCE [LARGE SCALE GENOMIC DNA]</scope>
    <source>
        <strain evidence="6">J267</strain>
        <tissue evidence="6">Leaf</tissue>
    </source>
</reference>
<dbReference type="Gene3D" id="3.30.40.10">
    <property type="entry name" value="Zinc/RING finger domain, C3HC4 (zinc finger)"/>
    <property type="match status" value="1"/>
</dbReference>
<feature type="compositionally biased region" description="Basic and acidic residues" evidence="4">
    <location>
        <begin position="1"/>
        <end position="11"/>
    </location>
</feature>
<gene>
    <name evidence="6" type="ORF">F0562_011407</name>
</gene>
<accession>A0A5J5A1K2</accession>
<dbReference type="PROSITE" id="PS51292">
    <property type="entry name" value="ZF_RING_CH"/>
    <property type="match status" value="1"/>
</dbReference>
<keyword evidence="2" id="KW-0863">Zinc-finger</keyword>
<evidence type="ECO:0000313" key="6">
    <source>
        <dbReference type="EMBL" id="KAA8524955.1"/>
    </source>
</evidence>
<keyword evidence="1" id="KW-0479">Metal-binding</keyword>
<dbReference type="InterPro" id="IPR013083">
    <property type="entry name" value="Znf_RING/FYVE/PHD"/>
</dbReference>
<dbReference type="SMART" id="SM00744">
    <property type="entry name" value="RINGv"/>
    <property type="match status" value="1"/>
</dbReference>
<proteinExistence type="predicted"/>
<dbReference type="Proteomes" id="UP000325577">
    <property type="component" value="Linkage Group LG4"/>
</dbReference>
<dbReference type="AlphaFoldDB" id="A0A5J5A1K2"/>
<feature type="region of interest" description="Disordered" evidence="4">
    <location>
        <begin position="38"/>
        <end position="102"/>
    </location>
</feature>
<name>A0A5J5A1K2_9ASTE</name>
<dbReference type="EMBL" id="CM018047">
    <property type="protein sequence ID" value="KAA8524955.1"/>
    <property type="molecule type" value="Genomic_DNA"/>
</dbReference>
<dbReference type="PANTHER" id="PTHR46214">
    <property type="entry name" value="ZINC FINGER, RING-CH-TYPE"/>
    <property type="match status" value="1"/>
</dbReference>
<evidence type="ECO:0000256" key="2">
    <source>
        <dbReference type="ARBA" id="ARBA00022771"/>
    </source>
</evidence>
<evidence type="ECO:0000256" key="1">
    <source>
        <dbReference type="ARBA" id="ARBA00022723"/>
    </source>
</evidence>
<feature type="region of interest" description="Disordered" evidence="4">
    <location>
        <begin position="1"/>
        <end position="22"/>
    </location>
</feature>